<keyword evidence="16" id="KW-0675">Receptor</keyword>
<keyword evidence="9 11" id="KW-0472">Membrane</keyword>
<dbReference type="EMBL" id="QFPX01000001">
    <property type="protein sequence ID" value="PZQ57545.1"/>
    <property type="molecule type" value="Genomic_DNA"/>
</dbReference>
<evidence type="ECO:0000313" key="16">
    <source>
        <dbReference type="EMBL" id="PZQ57545.1"/>
    </source>
</evidence>
<reference evidence="16 17" key="1">
    <citation type="submission" date="2017-08" db="EMBL/GenBank/DDBJ databases">
        <title>Infants hospitalized years apart are colonized by the same room-sourced microbial strains.</title>
        <authorList>
            <person name="Brooks B."/>
            <person name="Olm M.R."/>
            <person name="Firek B.A."/>
            <person name="Baker R."/>
            <person name="Thomas B.C."/>
            <person name="Morowitz M.J."/>
            <person name="Banfield J.F."/>
        </authorList>
    </citation>
    <scope>NUCLEOTIDE SEQUENCE [LARGE SCALE GENOMIC DNA]</scope>
    <source>
        <strain evidence="16">S2_005_002_R2_33</strain>
    </source>
</reference>
<evidence type="ECO:0000256" key="13">
    <source>
        <dbReference type="SAM" id="SignalP"/>
    </source>
</evidence>
<keyword evidence="10 11" id="KW-0998">Cell outer membrane</keyword>
<comment type="subcellular location">
    <subcellularLocation>
        <location evidence="1 11">Cell outer membrane</location>
        <topology evidence="1 11">Multi-pass membrane protein</topology>
    </subcellularLocation>
</comment>
<keyword evidence="6" id="KW-0408">Iron</keyword>
<comment type="caution">
    <text evidence="16">The sequence shown here is derived from an EMBL/GenBank/DDBJ whole genome shotgun (WGS) entry which is preliminary data.</text>
</comment>
<dbReference type="AlphaFoldDB" id="A0A2W5P3X1"/>
<feature type="domain" description="TonB-dependent receptor plug" evidence="15">
    <location>
        <begin position="54"/>
        <end position="160"/>
    </location>
</feature>
<evidence type="ECO:0000256" key="12">
    <source>
        <dbReference type="RuleBase" id="RU003357"/>
    </source>
</evidence>
<dbReference type="Gene3D" id="2.40.170.20">
    <property type="entry name" value="TonB-dependent receptor, beta-barrel domain"/>
    <property type="match status" value="1"/>
</dbReference>
<sequence length="709" mass="76276">MNLGICLSVGASWLALAASPALAQDSETPKGPIAAADTGASEIVVTARKRTETLLDVPVAVTAVSGDTLAKRNINSVREAAVLTPGLNISSDGAGRAFVSIRGVGVTLVQSVQPGVGLFVDGIYRPNTAYLNNPLLDVERIEVLRGPQGTLYGKNTLGGAINVITRQPGNEFEARGQASYAGPDDSWLVSGSVSAPIVTDKLAVRVGASHRQQDGFINNTTIGGKSNRFNTDSVSATIRATPSENLTLVVNGYYDWVKGTNVPYARVTGPTDYSRSNQFNTLGTTTYKYRGVNAKVETPVEAIDTTVTLQAAYDARNSSAPDTDGDFGPLNIVRQSSSDSLRTKTVELRFDTRLSDQLSTLFGLFYSREETRSNQATLIVPFNLTNNASNRTKADTYAAFGTVFWKPNPDWEVALGLRYDHEDRSASGAINAGGAGSVGLKSDQVEPRISVTRHWTPELMTYASVARGYRGGGFNAVTAPVRKYKGDSAWTYELGTKYVSADRSFTLSGDIFYNDYSDYIGLNSIAPSSTGGLVTVDLNSGDVESYGAELEFSYRPVEQWTLSGGATYMHARLTDSSQYTAVTGRTLATDRLTFQPDWMFNLSSDYVVPLGADSLTFNASVNGKGSRSAASLNQTTATILKSYVLFNGSITYRMENGIELAVFGNNLFNKKYFDSYIEQTTLALAGLPASDLGIIGDLRRYGVRASFRF</sequence>
<keyword evidence="4" id="KW-0410">Iron transport</keyword>
<evidence type="ECO:0000256" key="7">
    <source>
        <dbReference type="ARBA" id="ARBA00023065"/>
    </source>
</evidence>
<protein>
    <submittedName>
        <fullName evidence="16">TonB-dependent receptor</fullName>
    </submittedName>
</protein>
<keyword evidence="7" id="KW-0406">Ion transport</keyword>
<feature type="signal peptide" evidence="13">
    <location>
        <begin position="1"/>
        <end position="23"/>
    </location>
</feature>
<dbReference type="Pfam" id="PF00593">
    <property type="entry name" value="TonB_dep_Rec_b-barrel"/>
    <property type="match status" value="1"/>
</dbReference>
<dbReference type="InterPro" id="IPR036942">
    <property type="entry name" value="Beta-barrel_TonB_sf"/>
</dbReference>
<dbReference type="GO" id="GO:0009279">
    <property type="term" value="C:cell outer membrane"/>
    <property type="evidence" value="ECO:0007669"/>
    <property type="project" value="UniProtKB-SubCell"/>
</dbReference>
<dbReference type="InterPro" id="IPR000531">
    <property type="entry name" value="Beta-barrel_TonB"/>
</dbReference>
<keyword evidence="3 11" id="KW-1134">Transmembrane beta strand</keyword>
<keyword evidence="2 11" id="KW-0813">Transport</keyword>
<gene>
    <name evidence="16" type="ORF">DI555_01025</name>
</gene>
<dbReference type="SUPFAM" id="SSF56935">
    <property type="entry name" value="Porins"/>
    <property type="match status" value="1"/>
</dbReference>
<name>A0A2W5P3X1_9SPHN</name>
<proteinExistence type="inferred from homology"/>
<evidence type="ECO:0000256" key="9">
    <source>
        <dbReference type="ARBA" id="ARBA00023136"/>
    </source>
</evidence>
<evidence type="ECO:0000256" key="5">
    <source>
        <dbReference type="ARBA" id="ARBA00022692"/>
    </source>
</evidence>
<evidence type="ECO:0000259" key="15">
    <source>
        <dbReference type="Pfam" id="PF07715"/>
    </source>
</evidence>
<evidence type="ECO:0000256" key="11">
    <source>
        <dbReference type="PROSITE-ProRule" id="PRU01360"/>
    </source>
</evidence>
<evidence type="ECO:0000256" key="6">
    <source>
        <dbReference type="ARBA" id="ARBA00023004"/>
    </source>
</evidence>
<dbReference type="GO" id="GO:0006826">
    <property type="term" value="P:iron ion transport"/>
    <property type="evidence" value="ECO:0007669"/>
    <property type="project" value="UniProtKB-KW"/>
</dbReference>
<evidence type="ECO:0000256" key="10">
    <source>
        <dbReference type="ARBA" id="ARBA00023237"/>
    </source>
</evidence>
<evidence type="ECO:0000256" key="3">
    <source>
        <dbReference type="ARBA" id="ARBA00022452"/>
    </source>
</evidence>
<feature type="chain" id="PRO_5015951571" evidence="13">
    <location>
        <begin position="24"/>
        <end position="709"/>
    </location>
</feature>
<evidence type="ECO:0000259" key="14">
    <source>
        <dbReference type="Pfam" id="PF00593"/>
    </source>
</evidence>
<dbReference type="Proteomes" id="UP000249082">
    <property type="component" value="Unassembled WGS sequence"/>
</dbReference>
<evidence type="ECO:0000256" key="4">
    <source>
        <dbReference type="ARBA" id="ARBA00022496"/>
    </source>
</evidence>
<dbReference type="InterPro" id="IPR012910">
    <property type="entry name" value="Plug_dom"/>
</dbReference>
<evidence type="ECO:0000256" key="2">
    <source>
        <dbReference type="ARBA" id="ARBA00022448"/>
    </source>
</evidence>
<dbReference type="PANTHER" id="PTHR32552">
    <property type="entry name" value="FERRICHROME IRON RECEPTOR-RELATED"/>
    <property type="match status" value="1"/>
</dbReference>
<keyword evidence="8 12" id="KW-0798">TonB box</keyword>
<evidence type="ECO:0000256" key="8">
    <source>
        <dbReference type="ARBA" id="ARBA00023077"/>
    </source>
</evidence>
<dbReference type="PANTHER" id="PTHR32552:SF81">
    <property type="entry name" value="TONB-DEPENDENT OUTER MEMBRANE RECEPTOR"/>
    <property type="match status" value="1"/>
</dbReference>
<dbReference type="PROSITE" id="PS52016">
    <property type="entry name" value="TONB_DEPENDENT_REC_3"/>
    <property type="match status" value="1"/>
</dbReference>
<dbReference type="CDD" id="cd01347">
    <property type="entry name" value="ligand_gated_channel"/>
    <property type="match status" value="1"/>
</dbReference>
<keyword evidence="13" id="KW-0732">Signal</keyword>
<dbReference type="Pfam" id="PF07715">
    <property type="entry name" value="Plug"/>
    <property type="match status" value="1"/>
</dbReference>
<comment type="similarity">
    <text evidence="11 12">Belongs to the TonB-dependent receptor family.</text>
</comment>
<dbReference type="InterPro" id="IPR039426">
    <property type="entry name" value="TonB-dep_rcpt-like"/>
</dbReference>
<feature type="domain" description="TonB-dependent receptor-like beta-barrel" evidence="14">
    <location>
        <begin position="249"/>
        <end position="667"/>
    </location>
</feature>
<evidence type="ECO:0000313" key="17">
    <source>
        <dbReference type="Proteomes" id="UP000249082"/>
    </source>
</evidence>
<keyword evidence="5 11" id="KW-0812">Transmembrane</keyword>
<organism evidence="16 17">
    <name type="scientific">Novosphingobium pentaromativorans</name>
    <dbReference type="NCBI Taxonomy" id="205844"/>
    <lineage>
        <taxon>Bacteria</taxon>
        <taxon>Pseudomonadati</taxon>
        <taxon>Pseudomonadota</taxon>
        <taxon>Alphaproteobacteria</taxon>
        <taxon>Sphingomonadales</taxon>
        <taxon>Sphingomonadaceae</taxon>
        <taxon>Novosphingobium</taxon>
    </lineage>
</organism>
<accession>A0A2W5P3X1</accession>
<evidence type="ECO:0000256" key="1">
    <source>
        <dbReference type="ARBA" id="ARBA00004571"/>
    </source>
</evidence>